<dbReference type="KEGG" id="psuu:Psuf_043540"/>
<keyword evidence="1" id="KW-0732">Signal</keyword>
<reference evidence="2 3" key="2">
    <citation type="submission" date="2020-03" db="EMBL/GenBank/DDBJ databases">
        <authorList>
            <person name="Ichikawa N."/>
            <person name="Kimura A."/>
            <person name="Kitahashi Y."/>
            <person name="Uohara A."/>
        </authorList>
    </citation>
    <scope>NUCLEOTIDE SEQUENCE [LARGE SCALE GENOMIC DNA]</scope>
    <source>
        <strain evidence="2 3">NBRC 105367</strain>
    </source>
</reference>
<dbReference type="RefSeq" id="WP_173158667.1">
    <property type="nucleotide sequence ID" value="NZ_AP022871.1"/>
</dbReference>
<dbReference type="AlphaFoldDB" id="A0A6F8YM76"/>
<feature type="signal peptide" evidence="1">
    <location>
        <begin position="1"/>
        <end position="21"/>
    </location>
</feature>
<sequence>MSLRNKTALLAVASLSALALGACGSDSATEEGSRDQGVLAALVADAKGSLARVVDSATKAQSVSMKMSGKGDGETFQGEGVLDYGKDPKAEFTMQAGGETTKMLLLGPVIYIEVPEAERAEMDGKRWMKMDLTAAGDQAGASFTKQLDDIDPVKQVKTLLAAESVTVVGEETIDGVKTVHYTVTNPLATHLEQLDADLRAATEKELTKAGVKEVKTDVWIDEKYQPRRVHVVMGTATDVTVDYTDYGKPVTIEAPPAAEVFDFAEMLEGLKTGG</sequence>
<dbReference type="Gene3D" id="2.50.20.20">
    <property type="match status" value="1"/>
</dbReference>
<evidence type="ECO:0000256" key="1">
    <source>
        <dbReference type="SAM" id="SignalP"/>
    </source>
</evidence>
<dbReference type="InterPro" id="IPR029046">
    <property type="entry name" value="LolA/LolB/LppX"/>
</dbReference>
<dbReference type="Proteomes" id="UP000503011">
    <property type="component" value="Chromosome"/>
</dbReference>
<proteinExistence type="predicted"/>
<evidence type="ECO:0000313" key="3">
    <source>
        <dbReference type="Proteomes" id="UP000503011"/>
    </source>
</evidence>
<organism evidence="2 3">
    <name type="scientific">Phytohabitans suffuscus</name>
    <dbReference type="NCBI Taxonomy" id="624315"/>
    <lineage>
        <taxon>Bacteria</taxon>
        <taxon>Bacillati</taxon>
        <taxon>Actinomycetota</taxon>
        <taxon>Actinomycetes</taxon>
        <taxon>Micromonosporales</taxon>
        <taxon>Micromonosporaceae</taxon>
    </lineage>
</organism>
<keyword evidence="3" id="KW-1185">Reference proteome</keyword>
<gene>
    <name evidence="2" type="ORF">Psuf_043540</name>
</gene>
<evidence type="ECO:0000313" key="2">
    <source>
        <dbReference type="EMBL" id="BCB87041.1"/>
    </source>
</evidence>
<accession>A0A6F8YM76</accession>
<name>A0A6F8YM76_9ACTN</name>
<dbReference type="PROSITE" id="PS51257">
    <property type="entry name" value="PROKAR_LIPOPROTEIN"/>
    <property type="match status" value="1"/>
</dbReference>
<feature type="chain" id="PRO_5039270140" evidence="1">
    <location>
        <begin position="22"/>
        <end position="274"/>
    </location>
</feature>
<dbReference type="SUPFAM" id="SSF89392">
    <property type="entry name" value="Prokaryotic lipoproteins and lipoprotein localization factors"/>
    <property type="match status" value="1"/>
</dbReference>
<keyword evidence="2" id="KW-0449">Lipoprotein</keyword>
<protein>
    <submittedName>
        <fullName evidence="2">Putative lipoprotein</fullName>
    </submittedName>
</protein>
<reference evidence="2 3" key="1">
    <citation type="submission" date="2020-03" db="EMBL/GenBank/DDBJ databases">
        <title>Whole genome shotgun sequence of Phytohabitans suffuscus NBRC 105367.</title>
        <authorList>
            <person name="Komaki H."/>
            <person name="Tamura T."/>
        </authorList>
    </citation>
    <scope>NUCLEOTIDE SEQUENCE [LARGE SCALE GENOMIC DNA]</scope>
    <source>
        <strain evidence="2 3">NBRC 105367</strain>
    </source>
</reference>
<dbReference type="EMBL" id="AP022871">
    <property type="protein sequence ID" value="BCB87041.1"/>
    <property type="molecule type" value="Genomic_DNA"/>
</dbReference>